<dbReference type="InterPro" id="IPR036380">
    <property type="entry name" value="Isochorismatase-like_sf"/>
</dbReference>
<reference evidence="3 4" key="1">
    <citation type="submission" date="2015-12" db="EMBL/GenBank/DDBJ databases">
        <title>Draft genome sequence of Moniliophthora roreri, the causal agent of frosty pod rot of cacao.</title>
        <authorList>
            <person name="Aime M.C."/>
            <person name="Diaz-Valderrama J.R."/>
            <person name="Kijpornyongpan T."/>
            <person name="Phillips-Mora W."/>
        </authorList>
    </citation>
    <scope>NUCLEOTIDE SEQUENCE [LARGE SCALE GENOMIC DNA]</scope>
    <source>
        <strain evidence="3 4">MCA 2952</strain>
    </source>
</reference>
<dbReference type="eggNOG" id="KOG4044">
    <property type="taxonomic scope" value="Eukaryota"/>
</dbReference>
<dbReference type="Proteomes" id="UP000054988">
    <property type="component" value="Unassembled WGS sequence"/>
</dbReference>
<comment type="caution">
    <text evidence="3">The sequence shown here is derived from an EMBL/GenBank/DDBJ whole genome shotgun (WGS) entry which is preliminary data.</text>
</comment>
<evidence type="ECO:0000313" key="3">
    <source>
        <dbReference type="EMBL" id="KTB42455.1"/>
    </source>
</evidence>
<evidence type="ECO:0000256" key="1">
    <source>
        <dbReference type="ARBA" id="ARBA00006336"/>
    </source>
</evidence>
<accession>A0A0W0G1M0</accession>
<dbReference type="SUPFAM" id="SSF52499">
    <property type="entry name" value="Isochorismatase-like hydrolases"/>
    <property type="match status" value="1"/>
</dbReference>
<evidence type="ECO:0000313" key="4">
    <source>
        <dbReference type="Proteomes" id="UP000054988"/>
    </source>
</evidence>
<proteinExistence type="inferred from homology"/>
<sequence length="196" mass="21476">MATLLLICDVQKSFGQVIGGYQHLVFTTNKFIKFAKLLDIPVIATTQYAKALGPLDPAIDTASLGDLYLGIHDKTLFGMLIPEVIAHITDSTEKVILLGIEAHICVLQTVRDLSTRFPRLKIYVLADAVSSVNRFEVSVALQQMRGYGAIITTSESLAFELIGDAKHPKFKEFSKIVKEEKDRTQAAGDALVAGRL</sequence>
<dbReference type="EMBL" id="LATX01001334">
    <property type="protein sequence ID" value="KTB42455.1"/>
    <property type="molecule type" value="Genomic_DNA"/>
</dbReference>
<gene>
    <name evidence="3" type="ORF">WG66_4973</name>
</gene>
<dbReference type="AlphaFoldDB" id="A0A0W0G1M0"/>
<name>A0A0W0G1M0_MONRR</name>
<evidence type="ECO:0000259" key="2">
    <source>
        <dbReference type="Pfam" id="PF00857"/>
    </source>
</evidence>
<comment type="similarity">
    <text evidence="1">Belongs to the isochorismatase family.</text>
</comment>
<dbReference type="PANTHER" id="PTHR14119">
    <property type="entry name" value="HYDROLASE"/>
    <property type="match status" value="1"/>
</dbReference>
<dbReference type="Pfam" id="PF00857">
    <property type="entry name" value="Isochorismatase"/>
    <property type="match status" value="1"/>
</dbReference>
<dbReference type="Gene3D" id="3.40.50.850">
    <property type="entry name" value="Isochorismatase-like"/>
    <property type="match status" value="1"/>
</dbReference>
<protein>
    <recommendedName>
        <fullName evidence="2">Isochorismatase-like domain-containing protein</fullName>
    </recommendedName>
</protein>
<dbReference type="InterPro" id="IPR000868">
    <property type="entry name" value="Isochorismatase-like_dom"/>
</dbReference>
<dbReference type="PANTHER" id="PTHR14119:SF3">
    <property type="entry name" value="ISOCHORISMATASE DOMAIN-CONTAINING PROTEIN 2"/>
    <property type="match status" value="1"/>
</dbReference>
<feature type="domain" description="Isochorismatase-like" evidence="2">
    <location>
        <begin position="3"/>
        <end position="155"/>
    </location>
</feature>
<organism evidence="3 4">
    <name type="scientific">Moniliophthora roreri</name>
    <name type="common">Frosty pod rot fungus</name>
    <name type="synonym">Monilia roreri</name>
    <dbReference type="NCBI Taxonomy" id="221103"/>
    <lineage>
        <taxon>Eukaryota</taxon>
        <taxon>Fungi</taxon>
        <taxon>Dikarya</taxon>
        <taxon>Basidiomycota</taxon>
        <taxon>Agaricomycotina</taxon>
        <taxon>Agaricomycetes</taxon>
        <taxon>Agaricomycetidae</taxon>
        <taxon>Agaricales</taxon>
        <taxon>Marasmiineae</taxon>
        <taxon>Marasmiaceae</taxon>
        <taxon>Moniliophthora</taxon>
    </lineage>
</organism>
<dbReference type="InterPro" id="IPR050993">
    <property type="entry name" value="Isochorismatase_domain"/>
</dbReference>